<evidence type="ECO:0000313" key="2">
    <source>
        <dbReference type="Proteomes" id="UP001054837"/>
    </source>
</evidence>
<comment type="caution">
    <text evidence="1">The sequence shown here is derived from an EMBL/GenBank/DDBJ whole genome shotgun (WGS) entry which is preliminary data.</text>
</comment>
<proteinExistence type="predicted"/>
<dbReference type="Proteomes" id="UP001054837">
    <property type="component" value="Unassembled WGS sequence"/>
</dbReference>
<protein>
    <submittedName>
        <fullName evidence="1">Uncharacterized protein</fullName>
    </submittedName>
</protein>
<gene>
    <name evidence="1" type="ORF">CDAR_579681</name>
</gene>
<dbReference type="AlphaFoldDB" id="A0AAV4RWJ4"/>
<reference evidence="1 2" key="1">
    <citation type="submission" date="2021-06" db="EMBL/GenBank/DDBJ databases">
        <title>Caerostris darwini draft genome.</title>
        <authorList>
            <person name="Kono N."/>
            <person name="Arakawa K."/>
        </authorList>
    </citation>
    <scope>NUCLEOTIDE SEQUENCE [LARGE SCALE GENOMIC DNA]</scope>
</reference>
<keyword evidence="2" id="KW-1185">Reference proteome</keyword>
<dbReference type="EMBL" id="BPLQ01006845">
    <property type="protein sequence ID" value="GIY25747.1"/>
    <property type="molecule type" value="Genomic_DNA"/>
</dbReference>
<name>A0AAV4RWJ4_9ARAC</name>
<sequence>MECCISSYYAITIASRTNISSLPIGKEQEKNTFAKVETNECRSFSEQPMFPGRILHGGKQVMEPELSMAKLTEALKEKVSICIFSSFPRLGTKICGGRKVIHLKSIRWIVSFNNLVL</sequence>
<organism evidence="1 2">
    <name type="scientific">Caerostris darwini</name>
    <dbReference type="NCBI Taxonomy" id="1538125"/>
    <lineage>
        <taxon>Eukaryota</taxon>
        <taxon>Metazoa</taxon>
        <taxon>Ecdysozoa</taxon>
        <taxon>Arthropoda</taxon>
        <taxon>Chelicerata</taxon>
        <taxon>Arachnida</taxon>
        <taxon>Araneae</taxon>
        <taxon>Araneomorphae</taxon>
        <taxon>Entelegynae</taxon>
        <taxon>Araneoidea</taxon>
        <taxon>Araneidae</taxon>
        <taxon>Caerostris</taxon>
    </lineage>
</organism>
<evidence type="ECO:0000313" key="1">
    <source>
        <dbReference type="EMBL" id="GIY25747.1"/>
    </source>
</evidence>
<accession>A0AAV4RWJ4</accession>